<comment type="caution">
    <text evidence="4">The sequence shown here is derived from an EMBL/GenBank/DDBJ whole genome shotgun (WGS) entry which is preliminary data.</text>
</comment>
<dbReference type="Proteomes" id="UP000693981">
    <property type="component" value="Unassembled WGS sequence"/>
</dbReference>
<proteinExistence type="predicted"/>
<protein>
    <recommendedName>
        <fullName evidence="3">PDZ domain-containing protein</fullName>
    </recommendedName>
</protein>
<feature type="coiled-coil region" evidence="1">
    <location>
        <begin position="309"/>
        <end position="386"/>
    </location>
</feature>
<dbReference type="EMBL" id="JAGDFL010000008">
    <property type="protein sequence ID" value="KAG7401736.1"/>
    <property type="molecule type" value="Genomic_DNA"/>
</dbReference>
<dbReference type="InterPro" id="IPR001478">
    <property type="entry name" value="PDZ"/>
</dbReference>
<feature type="region of interest" description="Disordered" evidence="2">
    <location>
        <begin position="269"/>
        <end position="294"/>
    </location>
</feature>
<feature type="region of interest" description="Disordered" evidence="2">
    <location>
        <begin position="1"/>
        <end position="29"/>
    </location>
</feature>
<name>A0A8T1X7D9_9STRA</name>
<accession>A0A8T1X7D9</accession>
<evidence type="ECO:0000259" key="3">
    <source>
        <dbReference type="PROSITE" id="PS50106"/>
    </source>
</evidence>
<gene>
    <name evidence="4" type="ORF">PHYBOEH_011025</name>
</gene>
<evidence type="ECO:0000313" key="4">
    <source>
        <dbReference type="EMBL" id="KAG7401736.1"/>
    </source>
</evidence>
<sequence length="566" mass="61896">MTDAPPRQRAAVSRLERSPPQLPTGDTVVFRHTKLPSSRQSSVVAGLASPPAATSLQTAVQPQQKKRRVDSVVPGERRRRLTVRVTKRGDSLGFGVRHDRFKRLRVSTLQGTTSDLRVGDALLSVNAVDLTGLEFLTVVGHLKATRPGELVFEVERDDTNEADGAQQKAKPIATEANGIARSLPATSVATPALGLQLPSTVVTPQPSQTQAWSTSQPATTVASTSPGTVVTQSSSVFWNQNSGVPGQPTAIDKNLTVFGAAKQRAQKEMQPAAALPTVPENGVQPPKKRGRPPQRAVAMLDSNGQPVNITALMADLKKERAEKALLEEKNNGLRKRLQRMLIENDEVRVRASNQVAAAQEKAKREIAEAQNQLAAARAQLRLQDRGPDVGRADSVANDLITCKAQIERLKTSEAERYSLLTARYRGECRMAVAEAQRVLDTLAGMFRTKLRYVGRANRDSANTEVEVACDGVRRLAFMKLFGLAHDFAFYSSAAFHSQEVLHHTIEHDQFTELFGSTLSHEERAGLFYVATAPMHVAYDAKSESITLKCQWAEQNALRDLARNFRS</sequence>
<keyword evidence="5" id="KW-1185">Reference proteome</keyword>
<reference evidence="4" key="1">
    <citation type="submission" date="2021-02" db="EMBL/GenBank/DDBJ databases">
        <authorList>
            <person name="Palmer J.M."/>
        </authorList>
    </citation>
    <scope>NUCLEOTIDE SEQUENCE</scope>
    <source>
        <strain evidence="4">SCRP23</strain>
    </source>
</reference>
<feature type="domain" description="PDZ" evidence="3">
    <location>
        <begin position="80"/>
        <end position="145"/>
    </location>
</feature>
<evidence type="ECO:0000256" key="2">
    <source>
        <dbReference type="SAM" id="MobiDB-lite"/>
    </source>
</evidence>
<dbReference type="PROSITE" id="PS50106">
    <property type="entry name" value="PDZ"/>
    <property type="match status" value="1"/>
</dbReference>
<evidence type="ECO:0000256" key="1">
    <source>
        <dbReference type="SAM" id="Coils"/>
    </source>
</evidence>
<organism evidence="4 5">
    <name type="scientific">Phytophthora boehmeriae</name>
    <dbReference type="NCBI Taxonomy" id="109152"/>
    <lineage>
        <taxon>Eukaryota</taxon>
        <taxon>Sar</taxon>
        <taxon>Stramenopiles</taxon>
        <taxon>Oomycota</taxon>
        <taxon>Peronosporomycetes</taxon>
        <taxon>Peronosporales</taxon>
        <taxon>Peronosporaceae</taxon>
        <taxon>Phytophthora</taxon>
    </lineage>
</organism>
<keyword evidence="1" id="KW-0175">Coiled coil</keyword>
<evidence type="ECO:0000313" key="5">
    <source>
        <dbReference type="Proteomes" id="UP000693981"/>
    </source>
</evidence>
<dbReference type="AlphaFoldDB" id="A0A8T1X7D9"/>
<dbReference type="OrthoDB" id="2157866at2759"/>